<dbReference type="Proteomes" id="UP000224634">
    <property type="component" value="Unassembled WGS sequence"/>
</dbReference>
<dbReference type="EMBL" id="PDNA01000028">
    <property type="protein sequence ID" value="PGH23133.1"/>
    <property type="molecule type" value="Genomic_DNA"/>
</dbReference>
<protein>
    <submittedName>
        <fullName evidence="2">Uncharacterized protein</fullName>
    </submittedName>
</protein>
<evidence type="ECO:0000256" key="1">
    <source>
        <dbReference type="SAM" id="Phobius"/>
    </source>
</evidence>
<evidence type="ECO:0000313" key="3">
    <source>
        <dbReference type="Proteomes" id="UP000224634"/>
    </source>
</evidence>
<keyword evidence="1" id="KW-1133">Transmembrane helix</keyword>
<keyword evidence="1" id="KW-0812">Transmembrane</keyword>
<name>A0A2B7YQ72_POLH7</name>
<organism evidence="2 3">
    <name type="scientific">Polytolypa hystricis (strain UAMH7299)</name>
    <dbReference type="NCBI Taxonomy" id="1447883"/>
    <lineage>
        <taxon>Eukaryota</taxon>
        <taxon>Fungi</taxon>
        <taxon>Dikarya</taxon>
        <taxon>Ascomycota</taxon>
        <taxon>Pezizomycotina</taxon>
        <taxon>Eurotiomycetes</taxon>
        <taxon>Eurotiomycetidae</taxon>
        <taxon>Onygenales</taxon>
        <taxon>Onygenales incertae sedis</taxon>
        <taxon>Polytolypa</taxon>
    </lineage>
</organism>
<comment type="caution">
    <text evidence="2">The sequence shown here is derived from an EMBL/GenBank/DDBJ whole genome shotgun (WGS) entry which is preliminary data.</text>
</comment>
<sequence length="138" mass="15627">MRPNDPNLRNSFFRKHRETEILSQSPPWKVLKDKAVGNIVAPILAVVVQDIGVAAKALIYTFFNRLQVSKHGMNVGLLDNEFCAQYSEDLCKAANSCKFQALAVYIFALASTGQVRSLFYQHMKRKMWVSFTLRSLSA</sequence>
<reference evidence="2 3" key="1">
    <citation type="submission" date="2017-10" db="EMBL/GenBank/DDBJ databases">
        <title>Comparative genomics in systemic dimorphic fungi from Ajellomycetaceae.</title>
        <authorList>
            <person name="Munoz J.F."/>
            <person name="Mcewen J.G."/>
            <person name="Clay O.K."/>
            <person name="Cuomo C.A."/>
        </authorList>
    </citation>
    <scope>NUCLEOTIDE SEQUENCE [LARGE SCALE GENOMIC DNA]</scope>
    <source>
        <strain evidence="2 3">UAMH7299</strain>
    </source>
</reference>
<gene>
    <name evidence="2" type="ORF">AJ80_02763</name>
</gene>
<keyword evidence="3" id="KW-1185">Reference proteome</keyword>
<keyword evidence="1" id="KW-0472">Membrane</keyword>
<proteinExistence type="predicted"/>
<dbReference type="AlphaFoldDB" id="A0A2B7YQ72"/>
<feature type="transmembrane region" description="Helical" evidence="1">
    <location>
        <begin position="39"/>
        <end position="63"/>
    </location>
</feature>
<accession>A0A2B7YQ72</accession>
<evidence type="ECO:0000313" key="2">
    <source>
        <dbReference type="EMBL" id="PGH23133.1"/>
    </source>
</evidence>